<dbReference type="EMBL" id="JBGMDY010000009">
    <property type="protein sequence ID" value="KAL2321725.1"/>
    <property type="molecule type" value="Genomic_DNA"/>
</dbReference>
<dbReference type="Proteomes" id="UP001603857">
    <property type="component" value="Unassembled WGS sequence"/>
</dbReference>
<dbReference type="AlphaFoldDB" id="A0ABD1LFJ6"/>
<name>A0ABD1LFJ6_9FABA</name>
<protein>
    <submittedName>
        <fullName evidence="1">Uncharacterized protein</fullName>
    </submittedName>
</protein>
<reference evidence="1 2" key="1">
    <citation type="submission" date="2024-08" db="EMBL/GenBank/DDBJ databases">
        <title>Insights into the chromosomal genome structure of Flemingia macrophylla.</title>
        <authorList>
            <person name="Ding Y."/>
            <person name="Zhao Y."/>
            <person name="Bi W."/>
            <person name="Wu M."/>
            <person name="Zhao G."/>
            <person name="Gong Y."/>
            <person name="Li W."/>
            <person name="Zhang P."/>
        </authorList>
    </citation>
    <scope>NUCLEOTIDE SEQUENCE [LARGE SCALE GENOMIC DNA]</scope>
    <source>
        <strain evidence="1">DYQJB</strain>
        <tissue evidence="1">Leaf</tissue>
    </source>
</reference>
<evidence type="ECO:0000313" key="2">
    <source>
        <dbReference type="Proteomes" id="UP001603857"/>
    </source>
</evidence>
<accession>A0ABD1LFJ6</accession>
<gene>
    <name evidence="1" type="ORF">Fmac_026104</name>
</gene>
<organism evidence="1 2">
    <name type="scientific">Flemingia macrophylla</name>
    <dbReference type="NCBI Taxonomy" id="520843"/>
    <lineage>
        <taxon>Eukaryota</taxon>
        <taxon>Viridiplantae</taxon>
        <taxon>Streptophyta</taxon>
        <taxon>Embryophyta</taxon>
        <taxon>Tracheophyta</taxon>
        <taxon>Spermatophyta</taxon>
        <taxon>Magnoliopsida</taxon>
        <taxon>eudicotyledons</taxon>
        <taxon>Gunneridae</taxon>
        <taxon>Pentapetalae</taxon>
        <taxon>rosids</taxon>
        <taxon>fabids</taxon>
        <taxon>Fabales</taxon>
        <taxon>Fabaceae</taxon>
        <taxon>Papilionoideae</taxon>
        <taxon>50 kb inversion clade</taxon>
        <taxon>NPAAA clade</taxon>
        <taxon>indigoferoid/millettioid clade</taxon>
        <taxon>Phaseoleae</taxon>
        <taxon>Flemingia</taxon>
    </lineage>
</organism>
<evidence type="ECO:0000313" key="1">
    <source>
        <dbReference type="EMBL" id="KAL2321725.1"/>
    </source>
</evidence>
<comment type="caution">
    <text evidence="1">The sequence shown here is derived from an EMBL/GenBank/DDBJ whole genome shotgun (WGS) entry which is preliminary data.</text>
</comment>
<proteinExistence type="predicted"/>
<keyword evidence="2" id="KW-1185">Reference proteome</keyword>
<sequence>MNSGAGVRHSVCMPIGDNKGAVKVDFAAKTSERCLAHKKTGLIYTVSANDF</sequence>